<evidence type="ECO:0000313" key="1">
    <source>
        <dbReference type="EMBL" id="KAL2611774.1"/>
    </source>
</evidence>
<comment type="caution">
    <text evidence="1">The sequence shown here is derived from an EMBL/GenBank/DDBJ whole genome shotgun (WGS) entry which is preliminary data.</text>
</comment>
<protein>
    <submittedName>
        <fullName evidence="1">Uncharacterized protein</fullName>
    </submittedName>
</protein>
<dbReference type="EMBL" id="JBHFFA010000007">
    <property type="protein sequence ID" value="KAL2611774.1"/>
    <property type="molecule type" value="Genomic_DNA"/>
</dbReference>
<dbReference type="AlphaFoldDB" id="A0ABD1XSM7"/>
<reference evidence="1 2" key="1">
    <citation type="submission" date="2024-09" db="EMBL/GenBank/DDBJ databases">
        <title>Chromosome-scale assembly of Riccia fluitans.</title>
        <authorList>
            <person name="Paukszto L."/>
            <person name="Sawicki J."/>
            <person name="Karawczyk K."/>
            <person name="Piernik-Szablinska J."/>
            <person name="Szczecinska M."/>
            <person name="Mazdziarz M."/>
        </authorList>
    </citation>
    <scope>NUCLEOTIDE SEQUENCE [LARGE SCALE GENOMIC DNA]</scope>
    <source>
        <strain evidence="1">Rf_01</strain>
        <tissue evidence="1">Aerial parts of the thallus</tissue>
    </source>
</reference>
<accession>A0ABD1XSM7</accession>
<name>A0ABD1XSM7_9MARC</name>
<organism evidence="1 2">
    <name type="scientific">Riccia fluitans</name>
    <dbReference type="NCBI Taxonomy" id="41844"/>
    <lineage>
        <taxon>Eukaryota</taxon>
        <taxon>Viridiplantae</taxon>
        <taxon>Streptophyta</taxon>
        <taxon>Embryophyta</taxon>
        <taxon>Marchantiophyta</taxon>
        <taxon>Marchantiopsida</taxon>
        <taxon>Marchantiidae</taxon>
        <taxon>Marchantiales</taxon>
        <taxon>Ricciaceae</taxon>
        <taxon>Riccia</taxon>
    </lineage>
</organism>
<gene>
    <name evidence="1" type="ORF">R1flu_023466</name>
</gene>
<evidence type="ECO:0000313" key="2">
    <source>
        <dbReference type="Proteomes" id="UP001605036"/>
    </source>
</evidence>
<sequence length="68" mass="7364">MGLGGMAKAIGSAWKNLFPEEKKEWGNLPRVNATFLAMAPIYMLELEASVASMCLDNEVLVLSSSDSE</sequence>
<keyword evidence="2" id="KW-1185">Reference proteome</keyword>
<dbReference type="Proteomes" id="UP001605036">
    <property type="component" value="Unassembled WGS sequence"/>
</dbReference>
<proteinExistence type="predicted"/>